<dbReference type="InterPro" id="IPR043154">
    <property type="entry name" value="Sec-1-like_dom1"/>
</dbReference>
<dbReference type="Pfam" id="PF00995">
    <property type="entry name" value="Sec1"/>
    <property type="match status" value="1"/>
</dbReference>
<sequence>MDLLLIVHQYINEMVRLAGPGMKAILMDKETTSCVSCAYAQSEMMQKEIYLFERLDSVVTREPIKFLKCVVFVRPTPENVQLLSEELQSPKYSQYYIYFSNRIPKADVKILAESDEQETVRELREFFVDFVPLAPHLVSLNISTAYEIQQFGISTSTFRRCLQALVALALSLNKKPTIRYQKTSRDAKRLAEELARIAAQEDALFECCKTDSVLVILDRSEDPVSPLLNQWTYEAMVHELIGLNNHRVTLENSGNDGLKNIVLNAQYDEFYSKNMYLNFGDIGQNIKGLMNEYQRKAKIHQQLESIADMKKFVEQYPQFKKISGTVAKHVQLVGELSRMVTDGNLLEISELEQNIAVANGDYSACLDSLRRLIQHPKTTDLNALRLAMLFSLRFEGNSGALSFVHELLRKRGMANKQLQLISTLLEFAGQRRRQNDLFGDRSAMEMTKRFIKGLKGVENIYTQHEPFILQLIDLASRGKLPESVYPSTDLANLNSRFENVILFVIGGTTFEESAAVANLNSKRSNSPSSQHSLYQVLFHNLPIIHSQQQIQLEALSARAIFLRYFNAFKCMKSPFCFNRYDRYRSHFDWPGIGQKWVRVLPGTEKSG</sequence>
<dbReference type="Gene3D" id="3.40.50.1910">
    <property type="match status" value="1"/>
</dbReference>
<dbReference type="GO" id="GO:0012505">
    <property type="term" value="C:endomembrane system"/>
    <property type="evidence" value="ECO:0007669"/>
    <property type="project" value="UniProtKB-SubCell"/>
</dbReference>
<dbReference type="InterPro" id="IPR036045">
    <property type="entry name" value="Sec1-like_sf"/>
</dbReference>
<keyword evidence="5" id="KW-0472">Membrane</keyword>
<dbReference type="AlphaFoldDB" id="A0ABD2M2U5"/>
<evidence type="ECO:0000313" key="8">
    <source>
        <dbReference type="Proteomes" id="UP001620626"/>
    </source>
</evidence>
<keyword evidence="3" id="KW-0813">Transport</keyword>
<reference evidence="7 8" key="1">
    <citation type="submission" date="2024-10" db="EMBL/GenBank/DDBJ databases">
        <authorList>
            <person name="Kim D."/>
        </authorList>
    </citation>
    <scope>NUCLEOTIDE SEQUENCE [LARGE SCALE GENOMIC DNA]</scope>
    <source>
        <strain evidence="7">BH-2024</strain>
    </source>
</reference>
<evidence type="ECO:0000256" key="2">
    <source>
        <dbReference type="ARBA" id="ARBA00009884"/>
    </source>
</evidence>
<dbReference type="PIRSF" id="PIRSF005715">
    <property type="entry name" value="VPS45_Sec1"/>
    <property type="match status" value="1"/>
</dbReference>
<evidence type="ECO:0000313" key="7">
    <source>
        <dbReference type="EMBL" id="KAL3121784.1"/>
    </source>
</evidence>
<dbReference type="Gene3D" id="1.25.40.60">
    <property type="match status" value="1"/>
</dbReference>
<dbReference type="PANTHER" id="PTHR11679">
    <property type="entry name" value="VESICLE PROTEIN SORTING-ASSOCIATED"/>
    <property type="match status" value="1"/>
</dbReference>
<evidence type="ECO:0000256" key="6">
    <source>
        <dbReference type="ARBA" id="ARBA00073001"/>
    </source>
</evidence>
<dbReference type="FunFam" id="3.90.830.10:FF:000002">
    <property type="entry name" value="Vacuolar protein sorting-associated protein 45"/>
    <property type="match status" value="1"/>
</dbReference>
<comment type="subcellular location">
    <subcellularLocation>
        <location evidence="1">Endomembrane system</location>
        <topology evidence="1">Peripheral membrane protein</topology>
    </subcellularLocation>
</comment>
<keyword evidence="4" id="KW-0653">Protein transport</keyword>
<evidence type="ECO:0000256" key="1">
    <source>
        <dbReference type="ARBA" id="ARBA00004184"/>
    </source>
</evidence>
<organism evidence="7 8">
    <name type="scientific">Heterodera trifolii</name>
    <dbReference type="NCBI Taxonomy" id="157864"/>
    <lineage>
        <taxon>Eukaryota</taxon>
        <taxon>Metazoa</taxon>
        <taxon>Ecdysozoa</taxon>
        <taxon>Nematoda</taxon>
        <taxon>Chromadorea</taxon>
        <taxon>Rhabditida</taxon>
        <taxon>Tylenchina</taxon>
        <taxon>Tylenchomorpha</taxon>
        <taxon>Tylenchoidea</taxon>
        <taxon>Heteroderidae</taxon>
        <taxon>Heteroderinae</taxon>
        <taxon>Heterodera</taxon>
    </lineage>
</organism>
<comment type="similarity">
    <text evidence="2">Belongs to the STXBP/unc-18/SEC1 family.</text>
</comment>
<dbReference type="InterPro" id="IPR027482">
    <property type="entry name" value="Sec1-like_dom2"/>
</dbReference>
<name>A0ABD2M2U5_9BILA</name>
<evidence type="ECO:0000256" key="5">
    <source>
        <dbReference type="ARBA" id="ARBA00023136"/>
    </source>
</evidence>
<comment type="caution">
    <text evidence="7">The sequence shown here is derived from an EMBL/GenBank/DDBJ whole genome shotgun (WGS) entry which is preliminary data.</text>
</comment>
<dbReference type="EMBL" id="JBICBT010000177">
    <property type="protein sequence ID" value="KAL3121784.1"/>
    <property type="molecule type" value="Genomic_DNA"/>
</dbReference>
<keyword evidence="8" id="KW-1185">Reference proteome</keyword>
<protein>
    <recommendedName>
        <fullName evidence="6">Vacuolar protein sorting-associated protein 45</fullName>
    </recommendedName>
</protein>
<evidence type="ECO:0000256" key="4">
    <source>
        <dbReference type="ARBA" id="ARBA00022927"/>
    </source>
</evidence>
<dbReference type="Gene3D" id="3.90.830.10">
    <property type="entry name" value="Syntaxin Binding Protein 1, Chain A, domain 2"/>
    <property type="match status" value="1"/>
</dbReference>
<dbReference type="GO" id="GO:0031410">
    <property type="term" value="C:cytoplasmic vesicle"/>
    <property type="evidence" value="ECO:0007669"/>
    <property type="project" value="UniProtKB-ARBA"/>
</dbReference>
<dbReference type="InterPro" id="IPR043127">
    <property type="entry name" value="Sec-1-like_dom3a"/>
</dbReference>
<dbReference type="Proteomes" id="UP001620626">
    <property type="component" value="Unassembled WGS sequence"/>
</dbReference>
<proteinExistence type="inferred from homology"/>
<dbReference type="Gene3D" id="3.40.50.2060">
    <property type="match status" value="1"/>
</dbReference>
<dbReference type="SUPFAM" id="SSF56815">
    <property type="entry name" value="Sec1/munc18-like (SM) proteins"/>
    <property type="match status" value="1"/>
</dbReference>
<gene>
    <name evidence="7" type="ORF">niasHT_002012</name>
</gene>
<evidence type="ECO:0000256" key="3">
    <source>
        <dbReference type="ARBA" id="ARBA00022448"/>
    </source>
</evidence>
<dbReference type="GO" id="GO:0015031">
    <property type="term" value="P:protein transport"/>
    <property type="evidence" value="ECO:0007669"/>
    <property type="project" value="UniProtKB-KW"/>
</dbReference>
<accession>A0ABD2M2U5</accession>
<dbReference type="InterPro" id="IPR001619">
    <property type="entry name" value="Sec1-like"/>
</dbReference>